<evidence type="ECO:0000313" key="2">
    <source>
        <dbReference type="EMBL" id="OWT66424.1"/>
    </source>
</evidence>
<dbReference type="InterPro" id="IPR029069">
    <property type="entry name" value="HotDog_dom_sf"/>
</dbReference>
<dbReference type="SUPFAM" id="SSF54637">
    <property type="entry name" value="Thioesterase/thiol ester dehydrase-isomerase"/>
    <property type="match status" value="1"/>
</dbReference>
<dbReference type="AlphaFoldDB" id="A0A225MZ83"/>
<reference evidence="3" key="1">
    <citation type="submission" date="2017-06" db="EMBL/GenBank/DDBJ databases">
        <title>Herbaspirillum phytohormonus sp. nov., isolated from the root nodule of Robinia pseudoacacia in lead-zinc mine.</title>
        <authorList>
            <person name="Fan M."/>
            <person name="Lin Y."/>
        </authorList>
    </citation>
    <scope>NUCLEOTIDE SEQUENCE [LARGE SCALE GENOMIC DNA]</scope>
    <source>
        <strain evidence="3">SC-089</strain>
    </source>
</reference>
<dbReference type="Proteomes" id="UP000214603">
    <property type="component" value="Unassembled WGS sequence"/>
</dbReference>
<dbReference type="InterPro" id="IPR039569">
    <property type="entry name" value="FAS1-like_DH_region"/>
</dbReference>
<accession>A0A225MZ83</accession>
<dbReference type="Pfam" id="PF13452">
    <property type="entry name" value="FAS1_DH_region"/>
    <property type="match status" value="1"/>
</dbReference>
<dbReference type="EMBL" id="NJIH01000001">
    <property type="protein sequence ID" value="OWT66424.1"/>
    <property type="molecule type" value="Genomic_DNA"/>
</dbReference>
<keyword evidence="3" id="KW-1185">Reference proteome</keyword>
<dbReference type="RefSeq" id="WP_088601550.1">
    <property type="nucleotide sequence ID" value="NZ_NJIH01000001.1"/>
</dbReference>
<proteinExistence type="predicted"/>
<evidence type="ECO:0000313" key="3">
    <source>
        <dbReference type="Proteomes" id="UP000214603"/>
    </source>
</evidence>
<name>A0A225MZ83_9BURK</name>
<dbReference type="OrthoDB" id="8901804at2"/>
<protein>
    <recommendedName>
        <fullName evidence="1">FAS1-like dehydratase domain-containing protein</fullName>
    </recommendedName>
</protein>
<gene>
    <name evidence="2" type="ORF">CEY11_01440</name>
</gene>
<dbReference type="Gene3D" id="3.10.129.10">
    <property type="entry name" value="Hotdog Thioesterase"/>
    <property type="match status" value="1"/>
</dbReference>
<evidence type="ECO:0000259" key="1">
    <source>
        <dbReference type="Pfam" id="PF13452"/>
    </source>
</evidence>
<sequence>MSGLAKILAPYIGLESEINVACDRVEAGAVRRHAQAIMDEHSMYGAVEADSRYGGAVAPALFPSMMFRRPLGSVDPVQEHAQDPDYDGNVASGAAGLPPIEPLRDYATLNGGAEVELFRYVRHGEQVQLKSRYLDIRETNGRRGPMVIVVVESEYRTSEEELLLRIKRTYIRSRV</sequence>
<comment type="caution">
    <text evidence="2">The sequence shown here is derived from an EMBL/GenBank/DDBJ whole genome shotgun (WGS) entry which is preliminary data.</text>
</comment>
<feature type="domain" description="FAS1-like dehydratase" evidence="1">
    <location>
        <begin position="22"/>
        <end position="161"/>
    </location>
</feature>
<organism evidence="2 3">
    <name type="scientific">Candidimonas nitroreducens</name>
    <dbReference type="NCBI Taxonomy" id="683354"/>
    <lineage>
        <taxon>Bacteria</taxon>
        <taxon>Pseudomonadati</taxon>
        <taxon>Pseudomonadota</taxon>
        <taxon>Betaproteobacteria</taxon>
        <taxon>Burkholderiales</taxon>
        <taxon>Alcaligenaceae</taxon>
        <taxon>Candidimonas</taxon>
    </lineage>
</organism>